<evidence type="ECO:0000259" key="1">
    <source>
        <dbReference type="Pfam" id="PF02698"/>
    </source>
</evidence>
<sequence>MKRNRAIRTSIAIVILLLIGVLCAVRSGSYLVVNQPERSDVIVVLAGDHDDHRYWGALALLRAGYGQKMVMDASSDLTYGQTSAERAAAFVRQSAGSNQSQISVCTITNDSTVQEASNIRDCLAQLHPAPKSALLVTSDFHTRRAFSIVRSRLPQYRWSVAAVNDPTIFGQSWWRNREWAKTALYEWQKLVWWQCFESWRKKI</sequence>
<dbReference type="Proteomes" id="UP000584867">
    <property type="component" value="Unassembled WGS sequence"/>
</dbReference>
<gene>
    <name evidence="2" type="ORF">HDF15_004844</name>
</gene>
<dbReference type="Pfam" id="PF02698">
    <property type="entry name" value="DUF218"/>
    <property type="match status" value="1"/>
</dbReference>
<dbReference type="EMBL" id="JACHIO010000028">
    <property type="protein sequence ID" value="MBB5066464.1"/>
    <property type="molecule type" value="Genomic_DNA"/>
</dbReference>
<evidence type="ECO:0000313" key="3">
    <source>
        <dbReference type="Proteomes" id="UP000584867"/>
    </source>
</evidence>
<feature type="domain" description="DUF218" evidence="1">
    <location>
        <begin position="40"/>
        <end position="187"/>
    </location>
</feature>
<reference evidence="2 3" key="1">
    <citation type="submission" date="2020-08" db="EMBL/GenBank/DDBJ databases">
        <title>Genomic Encyclopedia of Type Strains, Phase IV (KMG-V): Genome sequencing to study the core and pangenomes of soil and plant-associated prokaryotes.</title>
        <authorList>
            <person name="Whitman W."/>
        </authorList>
    </citation>
    <scope>NUCLEOTIDE SEQUENCE [LARGE SCALE GENOMIC DNA]</scope>
    <source>
        <strain evidence="2 3">X5P3</strain>
    </source>
</reference>
<dbReference type="InterPro" id="IPR003848">
    <property type="entry name" value="DUF218"/>
</dbReference>
<organism evidence="2 3">
    <name type="scientific">Granulicella mallensis</name>
    <dbReference type="NCBI Taxonomy" id="940614"/>
    <lineage>
        <taxon>Bacteria</taxon>
        <taxon>Pseudomonadati</taxon>
        <taxon>Acidobacteriota</taxon>
        <taxon>Terriglobia</taxon>
        <taxon>Terriglobales</taxon>
        <taxon>Acidobacteriaceae</taxon>
        <taxon>Granulicella</taxon>
    </lineage>
</organism>
<name>A0A7W7ZVI7_9BACT</name>
<dbReference type="RefSeq" id="WP_184260129.1">
    <property type="nucleotide sequence ID" value="NZ_JACHIO010000028.1"/>
</dbReference>
<evidence type="ECO:0000313" key="2">
    <source>
        <dbReference type="EMBL" id="MBB5066464.1"/>
    </source>
</evidence>
<accession>A0A7W7ZVI7</accession>
<dbReference type="CDD" id="cd06259">
    <property type="entry name" value="YdcF-like"/>
    <property type="match status" value="1"/>
</dbReference>
<proteinExistence type="predicted"/>
<protein>
    <submittedName>
        <fullName evidence="2">Uncharacterized SAM-binding protein YcdF (DUF218 family)</fullName>
    </submittedName>
</protein>
<dbReference type="AlphaFoldDB" id="A0A7W7ZVI7"/>
<comment type="caution">
    <text evidence="2">The sequence shown here is derived from an EMBL/GenBank/DDBJ whole genome shotgun (WGS) entry which is preliminary data.</text>
</comment>